<dbReference type="InterPro" id="IPR011990">
    <property type="entry name" value="TPR-like_helical_dom_sf"/>
</dbReference>
<reference evidence="4" key="1">
    <citation type="journal article" date="2020" name="mSystems">
        <title>Genome- and Community-Level Interaction Insights into Carbon Utilization and Element Cycling Functions of Hydrothermarchaeota in Hydrothermal Sediment.</title>
        <authorList>
            <person name="Zhou Z."/>
            <person name="Liu Y."/>
            <person name="Xu W."/>
            <person name="Pan J."/>
            <person name="Luo Z.H."/>
            <person name="Li M."/>
        </authorList>
    </citation>
    <scope>NUCLEOTIDE SEQUENCE [LARGE SCALE GENOMIC DNA]</scope>
    <source>
        <strain evidence="4">SpSt-418</strain>
    </source>
</reference>
<dbReference type="Pfam" id="PF13181">
    <property type="entry name" value="TPR_8"/>
    <property type="match status" value="1"/>
</dbReference>
<dbReference type="PANTHER" id="PTHR44943">
    <property type="entry name" value="CELLULOSE SYNTHASE OPERON PROTEIN C"/>
    <property type="match status" value="1"/>
</dbReference>
<feature type="repeat" description="TPR" evidence="3">
    <location>
        <begin position="88"/>
        <end position="121"/>
    </location>
</feature>
<dbReference type="PANTHER" id="PTHR44943:SF4">
    <property type="entry name" value="TPR REPEAT-CONTAINING PROTEIN MJ0798"/>
    <property type="match status" value="1"/>
</dbReference>
<dbReference type="Gene3D" id="1.25.40.10">
    <property type="entry name" value="Tetratricopeptide repeat domain"/>
    <property type="match status" value="1"/>
</dbReference>
<evidence type="ECO:0000256" key="3">
    <source>
        <dbReference type="PROSITE-ProRule" id="PRU00339"/>
    </source>
</evidence>
<comment type="caution">
    <text evidence="4">The sequence shown here is derived from an EMBL/GenBank/DDBJ whole genome shotgun (WGS) entry which is preliminary data.</text>
</comment>
<dbReference type="PROSITE" id="PS50293">
    <property type="entry name" value="TPR_REGION"/>
    <property type="match status" value="1"/>
</dbReference>
<evidence type="ECO:0000313" key="4">
    <source>
        <dbReference type="EMBL" id="HFN01455.1"/>
    </source>
</evidence>
<dbReference type="EMBL" id="DSRU01000409">
    <property type="protein sequence ID" value="HFN01455.1"/>
    <property type="molecule type" value="Genomic_DNA"/>
</dbReference>
<dbReference type="AlphaFoldDB" id="A0A7C3PJI2"/>
<dbReference type="InterPro" id="IPR019734">
    <property type="entry name" value="TPR_rpt"/>
</dbReference>
<protein>
    <submittedName>
        <fullName evidence="4">Tetratricopeptide repeat protein</fullName>
    </submittedName>
</protein>
<evidence type="ECO:0000256" key="1">
    <source>
        <dbReference type="ARBA" id="ARBA00022737"/>
    </source>
</evidence>
<accession>A0A7C3PJI2</accession>
<dbReference type="InterPro" id="IPR051685">
    <property type="entry name" value="Ycf3/AcsC/BcsC/TPR_MFPF"/>
</dbReference>
<feature type="repeat" description="TPR" evidence="3">
    <location>
        <begin position="54"/>
        <end position="87"/>
    </location>
</feature>
<dbReference type="PROSITE" id="PS50005">
    <property type="entry name" value="TPR"/>
    <property type="match status" value="2"/>
</dbReference>
<dbReference type="SUPFAM" id="SSF48452">
    <property type="entry name" value="TPR-like"/>
    <property type="match status" value="1"/>
</dbReference>
<dbReference type="SMART" id="SM00028">
    <property type="entry name" value="TPR"/>
    <property type="match status" value="2"/>
</dbReference>
<gene>
    <name evidence="4" type="ORF">ENR64_27655</name>
</gene>
<evidence type="ECO:0000256" key="2">
    <source>
        <dbReference type="ARBA" id="ARBA00022803"/>
    </source>
</evidence>
<name>A0A7C3PJI2_9CYAN</name>
<sequence>MMHSGQSFHPNSRWGILKPLLLLARRKTQVTEIYPVQNVAAPPQLHESASADVYANWYHQGESLANQKLYAAALESFDQAIACNPEATDAWVFRGVVLIYLQQYEAALASCARAIAIDPNNQEAWLFHGVALHRLGHYQRAYRSYDQATEPNP</sequence>
<dbReference type="Pfam" id="PF13432">
    <property type="entry name" value="TPR_16"/>
    <property type="match status" value="1"/>
</dbReference>
<keyword evidence="1" id="KW-0677">Repeat</keyword>
<organism evidence="4">
    <name type="scientific">Oscillatoriales cyanobacterium SpSt-418</name>
    <dbReference type="NCBI Taxonomy" id="2282169"/>
    <lineage>
        <taxon>Bacteria</taxon>
        <taxon>Bacillati</taxon>
        <taxon>Cyanobacteriota</taxon>
        <taxon>Cyanophyceae</taxon>
        <taxon>Oscillatoriophycideae</taxon>
        <taxon>Oscillatoriales</taxon>
    </lineage>
</organism>
<proteinExistence type="predicted"/>
<keyword evidence="2 3" id="KW-0802">TPR repeat</keyword>